<reference evidence="2" key="2">
    <citation type="submission" date="2020-09" db="EMBL/GenBank/DDBJ databases">
        <authorList>
            <person name="Sun Q."/>
            <person name="Ohkuma M."/>
        </authorList>
    </citation>
    <scope>NUCLEOTIDE SEQUENCE</scope>
    <source>
        <strain evidence="2">JCM 14371</strain>
    </source>
</reference>
<gene>
    <name evidence="2" type="ORF">GCM10008939_20180</name>
</gene>
<feature type="transmembrane region" description="Helical" evidence="1">
    <location>
        <begin position="154"/>
        <end position="173"/>
    </location>
</feature>
<evidence type="ECO:0000256" key="1">
    <source>
        <dbReference type="SAM" id="Phobius"/>
    </source>
</evidence>
<keyword evidence="1" id="KW-1133">Transmembrane helix</keyword>
<evidence type="ECO:0000313" key="2">
    <source>
        <dbReference type="EMBL" id="GGJ75934.1"/>
    </source>
</evidence>
<comment type="caution">
    <text evidence="2">The sequence shown here is derived from an EMBL/GenBank/DDBJ whole genome shotgun (WGS) entry which is preliminary data.</text>
</comment>
<feature type="transmembrane region" description="Helical" evidence="1">
    <location>
        <begin position="64"/>
        <end position="83"/>
    </location>
</feature>
<dbReference type="AlphaFoldDB" id="A0A917PG93"/>
<keyword evidence="1" id="KW-0812">Transmembrane</keyword>
<protein>
    <recommendedName>
        <fullName evidence="4">Cytochrome c oxidase assembly protein</fullName>
    </recommendedName>
</protein>
<name>A0A917PG93_9DEIO</name>
<dbReference type="EMBL" id="BMOE01000006">
    <property type="protein sequence ID" value="GGJ75934.1"/>
    <property type="molecule type" value="Genomic_DNA"/>
</dbReference>
<keyword evidence="3" id="KW-1185">Reference proteome</keyword>
<proteinExistence type="predicted"/>
<dbReference type="Proteomes" id="UP000635726">
    <property type="component" value="Unassembled WGS sequence"/>
</dbReference>
<feature type="transmembrane region" description="Helical" evidence="1">
    <location>
        <begin position="37"/>
        <end position="57"/>
    </location>
</feature>
<reference evidence="2" key="1">
    <citation type="journal article" date="2014" name="Int. J. Syst. Evol. Microbiol.">
        <title>Complete genome sequence of Corynebacterium casei LMG S-19264T (=DSM 44701T), isolated from a smear-ripened cheese.</title>
        <authorList>
            <consortium name="US DOE Joint Genome Institute (JGI-PGF)"/>
            <person name="Walter F."/>
            <person name="Albersmeier A."/>
            <person name="Kalinowski J."/>
            <person name="Ruckert C."/>
        </authorList>
    </citation>
    <scope>NUCLEOTIDE SEQUENCE</scope>
    <source>
        <strain evidence="2">JCM 14371</strain>
    </source>
</reference>
<accession>A0A917PG93</accession>
<dbReference type="RefSeq" id="WP_229670923.1">
    <property type="nucleotide sequence ID" value="NZ_BMOE01000006.1"/>
</dbReference>
<feature type="transmembrane region" description="Helical" evidence="1">
    <location>
        <begin position="120"/>
        <end position="142"/>
    </location>
</feature>
<sequence length="187" mass="18798">MIRPLPLAGAVLAALGSAALGAASLRGGDWPFSEHMAAHLLLSLAAAPLAVLAVPGWRPRPDGVLAVLLCAAVLLGLHQPHVMTRLMTPAGHALEAALYLLSALPLWLRAAQGGAGAAGALLLQMAVCAGLGAALTFSAGVYPARADDTALGGVLMWVVGGSVVMLAALATLISHLKTPEVPHEVTP</sequence>
<keyword evidence="1" id="KW-0472">Membrane</keyword>
<evidence type="ECO:0008006" key="4">
    <source>
        <dbReference type="Google" id="ProtNLM"/>
    </source>
</evidence>
<organism evidence="2 3">
    <name type="scientific">Deinococcus aquiradiocola</name>
    <dbReference type="NCBI Taxonomy" id="393059"/>
    <lineage>
        <taxon>Bacteria</taxon>
        <taxon>Thermotogati</taxon>
        <taxon>Deinococcota</taxon>
        <taxon>Deinococci</taxon>
        <taxon>Deinococcales</taxon>
        <taxon>Deinococcaceae</taxon>
        <taxon>Deinococcus</taxon>
    </lineage>
</organism>
<evidence type="ECO:0000313" key="3">
    <source>
        <dbReference type="Proteomes" id="UP000635726"/>
    </source>
</evidence>